<evidence type="ECO:0000313" key="1">
    <source>
        <dbReference type="EMBL" id="QZD95522.1"/>
    </source>
</evidence>
<keyword evidence="2" id="KW-1185">Reference proteome</keyword>
<dbReference type="EMBL" id="CP081294">
    <property type="protein sequence ID" value="QZD95522.1"/>
    <property type="molecule type" value="Genomic_DNA"/>
</dbReference>
<accession>A0ABX9A2L9</accession>
<evidence type="ECO:0000313" key="2">
    <source>
        <dbReference type="Proteomes" id="UP000824321"/>
    </source>
</evidence>
<sequence length="129" mass="13800">MLSACGSDPHSFQPGDWELQAWLEGDTPGVRAGEMTDTVTIPQDLASASPKAVFFSEFYHGAKAANVTFEDGEISGHLDQGAVAPFPEHSQAVSGWYRNDSFEMKIAMPPIGGVQSYQVVTGKLVDPAI</sequence>
<dbReference type="Proteomes" id="UP000824321">
    <property type="component" value="Chromosome"/>
</dbReference>
<proteinExistence type="predicted"/>
<name>A0ABX9A2L9_9SPHN</name>
<protein>
    <submittedName>
        <fullName evidence="1">Uncharacterized protein</fullName>
    </submittedName>
</protein>
<reference evidence="1 2" key="1">
    <citation type="submission" date="2021-08" db="EMBL/GenBank/DDBJ databases">
        <title>Comparative Genomics Analysis of the Genus Qipengyuania Reveals Extensive Genetic Diversity and Metabolic Versatility, Including the Description of Fifteen Novel Species.</title>
        <authorList>
            <person name="Liu Y."/>
        </authorList>
    </citation>
    <scope>NUCLEOTIDE SEQUENCE [LARGE SCALE GENOMIC DNA]</scope>
    <source>
        <strain evidence="1 2">1NDH1</strain>
    </source>
</reference>
<dbReference type="RefSeq" id="WP_221431261.1">
    <property type="nucleotide sequence ID" value="NZ_CP081294.1"/>
</dbReference>
<organism evidence="1 2">
    <name type="scientific">Qipengyuania gelatinilytica</name>
    <dbReference type="NCBI Taxonomy" id="2867231"/>
    <lineage>
        <taxon>Bacteria</taxon>
        <taxon>Pseudomonadati</taxon>
        <taxon>Pseudomonadota</taxon>
        <taxon>Alphaproteobacteria</taxon>
        <taxon>Sphingomonadales</taxon>
        <taxon>Erythrobacteraceae</taxon>
        <taxon>Qipengyuania</taxon>
    </lineage>
</organism>
<gene>
    <name evidence="1" type="ORF">K3136_01980</name>
</gene>